<accession>A0A1W1UBE7</accession>
<dbReference type="Pfam" id="PF13610">
    <property type="entry name" value="DDE_Tnp_IS240"/>
    <property type="match status" value="1"/>
</dbReference>
<dbReference type="InterPro" id="IPR052183">
    <property type="entry name" value="IS_Transposase"/>
</dbReference>
<evidence type="ECO:0000256" key="2">
    <source>
        <dbReference type="ARBA" id="ARBA00022578"/>
    </source>
</evidence>
<keyword evidence="4" id="KW-0233">DNA recombination</keyword>
<dbReference type="STRING" id="695939.SAMN00790413_06650"/>
<evidence type="ECO:0000256" key="4">
    <source>
        <dbReference type="ARBA" id="ARBA00023172"/>
    </source>
</evidence>
<evidence type="ECO:0000313" key="7">
    <source>
        <dbReference type="Proteomes" id="UP000192582"/>
    </source>
</evidence>
<dbReference type="NCBIfam" id="NF033587">
    <property type="entry name" value="transpos_IS6"/>
    <property type="match status" value="1"/>
</dbReference>
<dbReference type="Gene3D" id="3.30.420.10">
    <property type="entry name" value="Ribonuclease H-like superfamily/Ribonuclease H"/>
    <property type="match status" value="1"/>
</dbReference>
<protein>
    <submittedName>
        <fullName evidence="6">Putative transposase</fullName>
    </submittedName>
</protein>
<dbReference type="GO" id="GO:0006310">
    <property type="term" value="P:DNA recombination"/>
    <property type="evidence" value="ECO:0007669"/>
    <property type="project" value="UniProtKB-KW"/>
</dbReference>
<dbReference type="InterPro" id="IPR036397">
    <property type="entry name" value="RNaseH_sf"/>
</dbReference>
<dbReference type="GO" id="GO:0032196">
    <property type="term" value="P:transposition"/>
    <property type="evidence" value="ECO:0007669"/>
    <property type="project" value="UniProtKB-KW"/>
</dbReference>
<sequence length="301" mass="35223">MNTATCGGAAGVWQNGDRAVAANLNPGRRRWFLTSLHVMEKAAGTRRRDLTERRSGNLMPVGWWAVTDRKPYRHRFPLSVIGYALWLYHRFLLSQRDVQELLHERGIRVSHETLRQRNIKFAPLLTEELRHREPRWGSRWHLDERCVQIAGVKHWLWRAVDEHGNVLVHLLQEHRDTEAAKSFFVRLLGQHNVPKVIHTDKLWSYGAVLRELPVLHVVEHIRVVSTARCNTIVEQSHRPTRQQERAQLGFKRRQRTQELLALHARVSNLHRHTRTTTPAALRRSDQTTALLLWQEVLQQAV</sequence>
<keyword evidence="2" id="KW-0815">Transposition</keyword>
<gene>
    <name evidence="6" type="ORF">SAMN00790413_06650</name>
</gene>
<evidence type="ECO:0000256" key="3">
    <source>
        <dbReference type="ARBA" id="ARBA00023125"/>
    </source>
</evidence>
<dbReference type="SUPFAM" id="SSF53098">
    <property type="entry name" value="Ribonuclease H-like"/>
    <property type="match status" value="1"/>
</dbReference>
<dbReference type="AlphaFoldDB" id="A0A1W1UBE7"/>
<feature type="domain" description="DDE" evidence="5">
    <location>
        <begin position="138"/>
        <end position="272"/>
    </location>
</feature>
<evidence type="ECO:0000259" key="5">
    <source>
        <dbReference type="Pfam" id="PF13610"/>
    </source>
</evidence>
<evidence type="ECO:0000256" key="1">
    <source>
        <dbReference type="ARBA" id="ARBA00002286"/>
    </source>
</evidence>
<keyword evidence="3" id="KW-0238">DNA-binding</keyword>
<keyword evidence="7" id="KW-1185">Reference proteome</keyword>
<dbReference type="PANTHER" id="PTHR35528">
    <property type="entry name" value="BLL1675 PROTEIN"/>
    <property type="match status" value="1"/>
</dbReference>
<proteinExistence type="predicted"/>
<dbReference type="PANTHER" id="PTHR35528:SF3">
    <property type="entry name" value="BLL1675 PROTEIN"/>
    <property type="match status" value="1"/>
</dbReference>
<dbReference type="InterPro" id="IPR047930">
    <property type="entry name" value="Transpos_IS6"/>
</dbReference>
<dbReference type="InterPro" id="IPR012337">
    <property type="entry name" value="RNaseH-like_sf"/>
</dbReference>
<dbReference type="Proteomes" id="UP000192582">
    <property type="component" value="Unassembled WGS sequence"/>
</dbReference>
<name>A0A1W1UBE7_9DEIO</name>
<dbReference type="GO" id="GO:0003677">
    <property type="term" value="F:DNA binding"/>
    <property type="evidence" value="ECO:0007669"/>
    <property type="project" value="UniProtKB-KW"/>
</dbReference>
<reference evidence="6 7" key="1">
    <citation type="submission" date="2017-04" db="EMBL/GenBank/DDBJ databases">
        <authorList>
            <person name="Afonso C.L."/>
            <person name="Miller P.J."/>
            <person name="Scott M.A."/>
            <person name="Spackman E."/>
            <person name="Goraichik I."/>
            <person name="Dimitrov K.M."/>
            <person name="Suarez D.L."/>
            <person name="Swayne D.E."/>
        </authorList>
    </citation>
    <scope>NUCLEOTIDE SEQUENCE [LARGE SCALE GENOMIC DNA]</scope>
    <source>
        <strain evidence="6 7">KR-140</strain>
    </source>
</reference>
<dbReference type="EMBL" id="FWWU01000002">
    <property type="protein sequence ID" value="SMB78416.1"/>
    <property type="molecule type" value="Genomic_DNA"/>
</dbReference>
<dbReference type="InterPro" id="IPR032874">
    <property type="entry name" value="DDE_dom"/>
</dbReference>
<organism evidence="6 7">
    <name type="scientific">Deinococcus hopiensis KR-140</name>
    <dbReference type="NCBI Taxonomy" id="695939"/>
    <lineage>
        <taxon>Bacteria</taxon>
        <taxon>Thermotogati</taxon>
        <taxon>Deinococcota</taxon>
        <taxon>Deinococci</taxon>
        <taxon>Deinococcales</taxon>
        <taxon>Deinococcaceae</taxon>
        <taxon>Deinococcus</taxon>
    </lineage>
</organism>
<evidence type="ECO:0000313" key="6">
    <source>
        <dbReference type="EMBL" id="SMB78416.1"/>
    </source>
</evidence>
<comment type="function">
    <text evidence="1">Involved in the transposition of the insertion sequence.</text>
</comment>